<feature type="region of interest" description="Disordered" evidence="1">
    <location>
        <begin position="501"/>
        <end position="608"/>
    </location>
</feature>
<dbReference type="PANTHER" id="PTHR45713">
    <property type="entry name" value="FTP DOMAIN-CONTAINING PROTEIN"/>
    <property type="match status" value="1"/>
</dbReference>
<dbReference type="Pfam" id="PF22633">
    <property type="entry name" value="F5_F8_type_C_2"/>
    <property type="match status" value="1"/>
</dbReference>
<accession>A0ABD3NWR8</accession>
<reference evidence="3 4" key="1">
    <citation type="journal article" date="2020" name="G3 (Bethesda)">
        <title>Improved Reference Genome for Cyclotella cryptica CCMP332, a Model for Cell Wall Morphogenesis, Salinity Adaptation, and Lipid Production in Diatoms (Bacillariophyta).</title>
        <authorList>
            <person name="Roberts W.R."/>
            <person name="Downey K.M."/>
            <person name="Ruck E.C."/>
            <person name="Traller J.C."/>
            <person name="Alverson A.J."/>
        </authorList>
    </citation>
    <scope>NUCLEOTIDE SEQUENCE [LARGE SCALE GENOMIC DNA]</scope>
    <source>
        <strain evidence="3 4">CCMP332</strain>
    </source>
</reference>
<evidence type="ECO:0000313" key="4">
    <source>
        <dbReference type="Proteomes" id="UP001516023"/>
    </source>
</evidence>
<keyword evidence="2" id="KW-0732">Signal</keyword>
<feature type="region of interest" description="Disordered" evidence="1">
    <location>
        <begin position="997"/>
        <end position="1058"/>
    </location>
</feature>
<gene>
    <name evidence="3" type="ORF">HJC23_010354</name>
</gene>
<dbReference type="Proteomes" id="UP001516023">
    <property type="component" value="Unassembled WGS sequence"/>
</dbReference>
<feature type="compositionally biased region" description="Polar residues" evidence="1">
    <location>
        <begin position="1023"/>
        <end position="1045"/>
    </location>
</feature>
<protein>
    <submittedName>
        <fullName evidence="3">Uncharacterized protein</fullName>
    </submittedName>
</protein>
<dbReference type="PRINTS" id="PR01217">
    <property type="entry name" value="PRICHEXTENSN"/>
</dbReference>
<evidence type="ECO:0000313" key="3">
    <source>
        <dbReference type="EMBL" id="KAL3780444.1"/>
    </source>
</evidence>
<proteinExistence type="predicted"/>
<feature type="compositionally biased region" description="Low complexity" evidence="1">
    <location>
        <begin position="836"/>
        <end position="846"/>
    </location>
</feature>
<feature type="region of interest" description="Disordered" evidence="1">
    <location>
        <begin position="824"/>
        <end position="853"/>
    </location>
</feature>
<dbReference type="EMBL" id="JABMIG020000349">
    <property type="protein sequence ID" value="KAL3780444.1"/>
    <property type="molecule type" value="Genomic_DNA"/>
</dbReference>
<keyword evidence="4" id="KW-1185">Reference proteome</keyword>
<feature type="chain" id="PRO_5044811575" evidence="2">
    <location>
        <begin position="18"/>
        <end position="1058"/>
    </location>
</feature>
<sequence>MHYSSLLLLLLCQGTQGKLRESSNRRVQVETSPCEDGTDCTSDACKAIAEGEASKEVCDSVSLAMPWVANPQRKMSAVPMTSPFCVQFNNQKNTEGFNGCPTIGEVVINNFGADDPINPLSMDNFLHLTDLPGGSYACGTGNEYTGDWTSLANETACNELCFDVKLFNDGCHPTMPGCTLNASNNGYYRAIYPTILLHGGAPYAPNLNAVFKAYNFMTDNDGSSPEWRRICAPLAPLTSTGHLPSNEYGYWFMMDCYDYLGEEDPQVPEPLPCDADFAWSILLTNIEAIVLPLDFSDNPLERIGYDNICIVEVDCTHHCDPKPLSYWQYEWSCAAANQEVWYSTFTALFSNMETFPDNGNICQILSSNCSGHCGLAEQEFTALLLNIASGKLSLDCCVKECDNCVHNTASIMQLVDTLLALSSRSDYDCSRALQFLTGINQGEIFCDSCSCTQTDECTRNNGSCVPKESCTPSATVGCTDFLCGPRDGTSECTCKTAYPTTGSPTPVKPSTAKPTTPVTKEPTTNPSTAKPTTNPVTKTPTTKPTTVKPTSKPVTKIPTTKPTTVKPTSKPVMKIPTTKPTTVKPTSKPVMMPSLPVTDKPTPGDATPSPDGCIPIDRECELANGQCVEECLPTDVTKCVEDLCKPTDGTKDDGTKNTCYCKIGGCDDPDPNCRRRNGICVGLNDCDPETQKCVVEFCGEQCACRLKSFIASSVKIELGTGENIAMLEFEVFSSGENVASGKTSRQSSTFKDFEASLAIDGRVDTFSHTNIASSGIPVMWEVDLGSDYPIDTVRVSNRPCGGSNDPKGCFCRLSQATLFLMDNADKFGKPPKKKSSNTQQNKSNSTEESDDLPIDFLDPKAVELLLQDPPPPTPGQYLPYNFDEEDEFTKHNLVKFNRLKLEDELRQKTLKCKQQDRSQAHPKWGPFCLVPSSLPEVVNIVNIKGKKALAFLSADYTISTGDYKFDTEDGRKLICISKDGFTLHSFDLFATPKPKDEEWIPVGQRGTHSHRKKISLTPALPKQPTNGNGDPNNKYSDLSETSGNRGKSAKETTLPHCK</sequence>
<comment type="caution">
    <text evidence="3">The sequence shown here is derived from an EMBL/GenBank/DDBJ whole genome shotgun (WGS) entry which is preliminary data.</text>
</comment>
<name>A0ABD3NWR8_9STRA</name>
<dbReference type="SUPFAM" id="SSF49785">
    <property type="entry name" value="Galactose-binding domain-like"/>
    <property type="match status" value="1"/>
</dbReference>
<evidence type="ECO:0000256" key="2">
    <source>
        <dbReference type="SAM" id="SignalP"/>
    </source>
</evidence>
<dbReference type="PANTHER" id="PTHR45713:SF15">
    <property type="entry name" value="F5_8 TYPE C DOMAIN-CONTAINING PROTEIN"/>
    <property type="match status" value="1"/>
</dbReference>
<dbReference type="AlphaFoldDB" id="A0ABD3NWR8"/>
<feature type="signal peptide" evidence="2">
    <location>
        <begin position="1"/>
        <end position="17"/>
    </location>
</feature>
<dbReference type="Gene3D" id="2.60.120.260">
    <property type="entry name" value="Galactose-binding domain-like"/>
    <property type="match status" value="1"/>
</dbReference>
<evidence type="ECO:0000256" key="1">
    <source>
        <dbReference type="SAM" id="MobiDB-lite"/>
    </source>
</evidence>
<dbReference type="InterPro" id="IPR051941">
    <property type="entry name" value="BG_Antigen-Binding_Lectin"/>
</dbReference>
<organism evidence="3 4">
    <name type="scientific">Cyclotella cryptica</name>
    <dbReference type="NCBI Taxonomy" id="29204"/>
    <lineage>
        <taxon>Eukaryota</taxon>
        <taxon>Sar</taxon>
        <taxon>Stramenopiles</taxon>
        <taxon>Ochrophyta</taxon>
        <taxon>Bacillariophyta</taxon>
        <taxon>Coscinodiscophyceae</taxon>
        <taxon>Thalassiosirophycidae</taxon>
        <taxon>Stephanodiscales</taxon>
        <taxon>Stephanodiscaceae</taxon>
        <taxon>Cyclotella</taxon>
    </lineage>
</organism>
<dbReference type="InterPro" id="IPR008979">
    <property type="entry name" value="Galactose-bd-like_sf"/>
</dbReference>
<feature type="compositionally biased region" description="Low complexity" evidence="1">
    <location>
        <begin position="511"/>
        <end position="590"/>
    </location>
</feature>